<dbReference type="Gene3D" id="2.30.110.10">
    <property type="entry name" value="Electron Transport, Fmn-binding Protein, Chain A"/>
    <property type="match status" value="1"/>
</dbReference>
<reference evidence="2 3" key="1">
    <citation type="submission" date="2015-09" db="EMBL/GenBank/DDBJ databases">
        <title>Draft genome sequence of Kouleothrix aurantiaca JCM 19913.</title>
        <authorList>
            <person name="Hemp J."/>
        </authorList>
    </citation>
    <scope>NUCLEOTIDE SEQUENCE [LARGE SCALE GENOMIC DNA]</scope>
    <source>
        <strain evidence="2 3">COM-B</strain>
    </source>
</reference>
<protein>
    <recommendedName>
        <fullName evidence="1">Pyridoxamine 5'-phosphate oxidase N-terminal domain-containing protein</fullName>
    </recommendedName>
</protein>
<comment type="caution">
    <text evidence="2">The sequence shown here is derived from an EMBL/GenBank/DDBJ whole genome shotgun (WGS) entry which is preliminary data.</text>
</comment>
<dbReference type="InterPro" id="IPR011576">
    <property type="entry name" value="Pyridox_Oxase_N"/>
</dbReference>
<evidence type="ECO:0000313" key="2">
    <source>
        <dbReference type="EMBL" id="KPV50478.1"/>
    </source>
</evidence>
<accession>A0A0P9D5M7</accession>
<sequence length="147" mass="16185">MSWNALETADPDLAAFGLERFSSGVAYLATIRSDGGPRVHPVTPIIGEGRLFLFMEPSSPKGHDLQRDGRYAMHAAVKDSSGGGGEFFISGRARLLDDPALRQVAARAASYAPAERYVLFELDLEHASSTIYQESNTVRRRWRITSE</sequence>
<dbReference type="Pfam" id="PF01243">
    <property type="entry name" value="PNPOx_N"/>
    <property type="match status" value="1"/>
</dbReference>
<evidence type="ECO:0000313" key="3">
    <source>
        <dbReference type="Proteomes" id="UP000050509"/>
    </source>
</evidence>
<gene>
    <name evidence="2" type="ORF">SE17_26700</name>
</gene>
<dbReference type="AlphaFoldDB" id="A0A0P9D5M7"/>
<keyword evidence="3" id="KW-1185">Reference proteome</keyword>
<dbReference type="SUPFAM" id="SSF50475">
    <property type="entry name" value="FMN-binding split barrel"/>
    <property type="match status" value="1"/>
</dbReference>
<organism evidence="2 3">
    <name type="scientific">Kouleothrix aurantiaca</name>
    <dbReference type="NCBI Taxonomy" id="186479"/>
    <lineage>
        <taxon>Bacteria</taxon>
        <taxon>Bacillati</taxon>
        <taxon>Chloroflexota</taxon>
        <taxon>Chloroflexia</taxon>
        <taxon>Chloroflexales</taxon>
        <taxon>Roseiflexineae</taxon>
        <taxon>Roseiflexaceae</taxon>
        <taxon>Kouleothrix</taxon>
    </lineage>
</organism>
<feature type="domain" description="Pyridoxamine 5'-phosphate oxidase N-terminal" evidence="1">
    <location>
        <begin position="22"/>
        <end position="127"/>
    </location>
</feature>
<dbReference type="InterPro" id="IPR012349">
    <property type="entry name" value="Split_barrel_FMN-bd"/>
</dbReference>
<dbReference type="EMBL" id="LJCR01001369">
    <property type="protein sequence ID" value="KPV50478.1"/>
    <property type="molecule type" value="Genomic_DNA"/>
</dbReference>
<dbReference type="Proteomes" id="UP000050509">
    <property type="component" value="Unassembled WGS sequence"/>
</dbReference>
<proteinExistence type="predicted"/>
<evidence type="ECO:0000259" key="1">
    <source>
        <dbReference type="Pfam" id="PF01243"/>
    </source>
</evidence>
<name>A0A0P9D5M7_9CHLR</name>